<evidence type="ECO:0000259" key="5">
    <source>
        <dbReference type="Pfam" id="PF22780"/>
    </source>
</evidence>
<evidence type="ECO:0000313" key="6">
    <source>
        <dbReference type="EMBL" id="MDT0496807.1"/>
    </source>
</evidence>
<dbReference type="Gene3D" id="3.50.50.60">
    <property type="entry name" value="FAD/NAD(P)-binding domain"/>
    <property type="match status" value="1"/>
</dbReference>
<keyword evidence="2" id="KW-0285">Flavoprotein</keyword>
<dbReference type="SUPFAM" id="SSF51905">
    <property type="entry name" value="FAD/NAD(P)-binding domain"/>
    <property type="match status" value="1"/>
</dbReference>
<feature type="domain" description="RsdA/BaiN/AoA(So)-like insert" evidence="5">
    <location>
        <begin position="194"/>
        <end position="350"/>
    </location>
</feature>
<protein>
    <submittedName>
        <fullName evidence="6">TIGR03862 family flavoprotein</fullName>
    </submittedName>
</protein>
<evidence type="ECO:0000256" key="1">
    <source>
        <dbReference type="ARBA" id="ARBA00001974"/>
    </source>
</evidence>
<dbReference type="Gene3D" id="1.10.8.260">
    <property type="entry name" value="HI0933 insert domain-like"/>
    <property type="match status" value="1"/>
</dbReference>
<dbReference type="Pfam" id="PF03486">
    <property type="entry name" value="HI0933_like"/>
    <property type="match status" value="1"/>
</dbReference>
<dbReference type="InterPro" id="IPR057661">
    <property type="entry name" value="RsdA/BaiN/AoA(So)_Rossmann"/>
</dbReference>
<dbReference type="InterPro" id="IPR055178">
    <property type="entry name" value="RsdA/BaiN/AoA(So)-like_dom"/>
</dbReference>
<dbReference type="Pfam" id="PF22780">
    <property type="entry name" value="HI0933_like_1st"/>
    <property type="match status" value="1"/>
</dbReference>
<dbReference type="InterPro" id="IPR036188">
    <property type="entry name" value="FAD/NAD-bd_sf"/>
</dbReference>
<dbReference type="InterPro" id="IPR004792">
    <property type="entry name" value="BaiN-like"/>
</dbReference>
<keyword evidence="3" id="KW-0274">FAD</keyword>
<dbReference type="PANTHER" id="PTHR42887:SF1">
    <property type="entry name" value="BLR3961 PROTEIN"/>
    <property type="match status" value="1"/>
</dbReference>
<dbReference type="Proteomes" id="UP001254608">
    <property type="component" value="Unassembled WGS sequence"/>
</dbReference>
<evidence type="ECO:0000259" key="4">
    <source>
        <dbReference type="Pfam" id="PF03486"/>
    </source>
</evidence>
<comment type="cofactor">
    <cofactor evidence="1">
        <name>FAD</name>
        <dbReference type="ChEBI" id="CHEBI:57692"/>
    </cofactor>
</comment>
<dbReference type="NCBIfam" id="TIGR03862">
    <property type="entry name" value="flavo_PP4765"/>
    <property type="match status" value="1"/>
</dbReference>
<name>A0ABU2WG06_9GAMM</name>
<dbReference type="InterPro" id="IPR023166">
    <property type="entry name" value="BaiN-like_dom_sf"/>
</dbReference>
<dbReference type="SUPFAM" id="SSF160996">
    <property type="entry name" value="HI0933 insert domain-like"/>
    <property type="match status" value="1"/>
</dbReference>
<dbReference type="Gene3D" id="2.40.30.10">
    <property type="entry name" value="Translation factors"/>
    <property type="match status" value="1"/>
</dbReference>
<organism evidence="6 7">
    <name type="scientific">Banduia mediterranea</name>
    <dbReference type="NCBI Taxonomy" id="3075609"/>
    <lineage>
        <taxon>Bacteria</taxon>
        <taxon>Pseudomonadati</taxon>
        <taxon>Pseudomonadota</taxon>
        <taxon>Gammaproteobacteria</taxon>
        <taxon>Nevskiales</taxon>
        <taxon>Algiphilaceae</taxon>
        <taxon>Banduia</taxon>
    </lineage>
</organism>
<dbReference type="EMBL" id="JAVRIC010000005">
    <property type="protein sequence ID" value="MDT0496807.1"/>
    <property type="molecule type" value="Genomic_DNA"/>
</dbReference>
<evidence type="ECO:0000256" key="3">
    <source>
        <dbReference type="ARBA" id="ARBA00022827"/>
    </source>
</evidence>
<proteinExistence type="predicted"/>
<evidence type="ECO:0000313" key="7">
    <source>
        <dbReference type="Proteomes" id="UP001254608"/>
    </source>
</evidence>
<accession>A0ABU2WG06</accession>
<gene>
    <name evidence="6" type="ORF">RM530_05440</name>
</gene>
<comment type="caution">
    <text evidence="6">The sequence shown here is derived from an EMBL/GenBank/DDBJ whole genome shotgun (WGS) entry which is preliminary data.</text>
</comment>
<sequence>MSESNNKGIAIVGGGPAGLMAAESALAAGVAVDLYETKGSVGRKFLLAGKGGLNLTHGETFDSLLGRYGAARESLEPWLRDFDAKALRAWAAGLGIETFEGSSGRIFPSDMKAAPLLRGWVRRLRNQGLRLHVNHRCIGIDGTRLRFETPDGERAAEAAAVVLALGGGSWPQLGSDGAWQSWLAQTSVPIAPLQASNCGFDVAWSEHFATRFAGMPVKPVIAQLIDAQGRPIQQQGEFVVSAGGVEGGLIYALSAPLRELCALNGSARLHLDLLPGRDEARLASELAHQSHDRSLSERLRRGAGISGVKAGLLREGVPSGQMIDPRRLAAWLKAVPLTLLRPRPLAEAISSAGGVSMTALDHRLMLPSLPGVFFAGEMLDWEAPTGGYLLTASLATGRAAGLGAAAWLRSG</sequence>
<feature type="domain" description="RsdA/BaiN/AoA(So)-like Rossmann fold-like" evidence="4">
    <location>
        <begin position="9"/>
        <end position="401"/>
    </location>
</feature>
<dbReference type="PANTHER" id="PTHR42887">
    <property type="entry name" value="OS12G0638800 PROTEIN"/>
    <property type="match status" value="1"/>
</dbReference>
<dbReference type="InterPro" id="IPR022460">
    <property type="entry name" value="Flavoprotein_PP4765"/>
</dbReference>
<evidence type="ECO:0000256" key="2">
    <source>
        <dbReference type="ARBA" id="ARBA00022630"/>
    </source>
</evidence>
<dbReference type="NCBIfam" id="TIGR00275">
    <property type="entry name" value="aminoacetone oxidase family FAD-binding enzyme"/>
    <property type="match status" value="1"/>
</dbReference>
<dbReference type="RefSeq" id="WP_311364199.1">
    <property type="nucleotide sequence ID" value="NZ_JAVRIC010000005.1"/>
</dbReference>
<reference evidence="6 7" key="1">
    <citation type="submission" date="2023-09" db="EMBL/GenBank/DDBJ databases">
        <authorList>
            <person name="Rey-Velasco X."/>
        </authorList>
    </citation>
    <scope>NUCLEOTIDE SEQUENCE [LARGE SCALE GENOMIC DNA]</scope>
    <source>
        <strain evidence="6 7">W345</strain>
    </source>
</reference>
<keyword evidence="7" id="KW-1185">Reference proteome</keyword>